<evidence type="ECO:0000256" key="3">
    <source>
        <dbReference type="ARBA" id="ARBA00022679"/>
    </source>
</evidence>
<dbReference type="SUPFAM" id="SSF48403">
    <property type="entry name" value="Ankyrin repeat"/>
    <property type="match status" value="1"/>
</dbReference>
<evidence type="ECO:0000256" key="7">
    <source>
        <dbReference type="RuleBase" id="RU361228"/>
    </source>
</evidence>
<dbReference type="EMBL" id="CAJNOE010000120">
    <property type="protein sequence ID" value="CAF0940986.1"/>
    <property type="molecule type" value="Genomic_DNA"/>
</dbReference>
<gene>
    <name evidence="8" type="ORF">IZO911_LOCUS14433</name>
    <name evidence="9" type="ORF">JYZ213_LOCUS43946</name>
    <name evidence="11" type="ORF">KXQ929_LOCUS925</name>
    <name evidence="10" type="ORF">OXD698_LOCUS1342</name>
</gene>
<keyword evidence="2 7" id="KW-0328">Glycosyltransferase</keyword>
<comment type="similarity">
    <text evidence="1 7">Belongs to the Arg-specific ADP-ribosyltransferase family.</text>
</comment>
<dbReference type="AlphaFoldDB" id="A0A818IBB7"/>
<dbReference type="Gene3D" id="3.90.176.10">
    <property type="entry name" value="Toxin ADP-ribosyltransferase, Chain A, domain 1"/>
    <property type="match status" value="1"/>
</dbReference>
<evidence type="ECO:0000313" key="9">
    <source>
        <dbReference type="EMBL" id="CAF1509406.1"/>
    </source>
</evidence>
<evidence type="ECO:0000313" key="11">
    <source>
        <dbReference type="EMBL" id="CAF3516854.1"/>
    </source>
</evidence>
<keyword evidence="7" id="KW-0520">NAD</keyword>
<dbReference type="PROSITE" id="PS50088">
    <property type="entry name" value="ANK_REPEAT"/>
    <property type="match status" value="1"/>
</dbReference>
<keyword evidence="7" id="KW-0521">NADP</keyword>
<keyword evidence="4" id="KW-0548">Nucleotidyltransferase</keyword>
<sequence length="379" mass="43177">MDPKKINNRATKVPVLETGEYDLKDPATTSKSIHGLSSNSLSEFYIACRYNDIGKVKKLVNIVSVEEMNRLEGSGTTALHVACYYGHVEVVRLLLQVHGLSRTMLNKYGCLAYDETANAEIKELFKTYPGSDRFVANSGKVEWLLVTPTVRETATHRHHILEEIGTKRSFTALTEKILEYYLEKYMRDIKGYNVIKSYFEEAITINDPTLLLKAYTAETGFYTRLNVHLAGNADEAKEERMSYVGIISYNPAFEKYSFIGIVFRGMRITEEDLAEYSVKSQIMTKSFLSTSKDVCVANRFAFKQNEQRNIDGKEVKFSCICTYKVQNPRTALNIADISLYPYEKEVLIIPYSVFTVISITKPEGEQQSVRINLEELIQN</sequence>
<comment type="caution">
    <text evidence="11">The sequence shown here is derived from an EMBL/GenBank/DDBJ whole genome shotgun (WGS) entry which is preliminary data.</text>
</comment>
<dbReference type="Gene3D" id="1.25.40.20">
    <property type="entry name" value="Ankyrin repeat-containing domain"/>
    <property type="match status" value="1"/>
</dbReference>
<evidence type="ECO:0000313" key="10">
    <source>
        <dbReference type="EMBL" id="CAF3501545.1"/>
    </source>
</evidence>
<evidence type="ECO:0000313" key="8">
    <source>
        <dbReference type="EMBL" id="CAF0940986.1"/>
    </source>
</evidence>
<accession>A0A818IBB7</accession>
<dbReference type="InterPro" id="IPR000768">
    <property type="entry name" value="ART"/>
</dbReference>
<dbReference type="EMBL" id="CAJOBB010000024">
    <property type="protein sequence ID" value="CAF3516854.1"/>
    <property type="molecule type" value="Genomic_DNA"/>
</dbReference>
<evidence type="ECO:0000256" key="1">
    <source>
        <dbReference type="ARBA" id="ARBA00009558"/>
    </source>
</evidence>
<comment type="catalytic activity">
    <reaction evidence="5 7">
        <text>L-arginyl-[protein] + NAD(+) = N(omega)-(ADP-D-ribosyl)-L-arginyl-[protein] + nicotinamide + H(+)</text>
        <dbReference type="Rhea" id="RHEA:19149"/>
        <dbReference type="Rhea" id="RHEA-COMP:10532"/>
        <dbReference type="Rhea" id="RHEA-COMP:15087"/>
        <dbReference type="ChEBI" id="CHEBI:15378"/>
        <dbReference type="ChEBI" id="CHEBI:17154"/>
        <dbReference type="ChEBI" id="CHEBI:29965"/>
        <dbReference type="ChEBI" id="CHEBI:57540"/>
        <dbReference type="ChEBI" id="CHEBI:142554"/>
        <dbReference type="EC" id="2.4.2.31"/>
    </reaction>
</comment>
<keyword evidence="6" id="KW-0040">ANK repeat</keyword>
<name>A0A818IBB7_9BILA</name>
<dbReference type="SMART" id="SM00248">
    <property type="entry name" value="ANK"/>
    <property type="match status" value="2"/>
</dbReference>
<dbReference type="Pfam" id="PF13857">
    <property type="entry name" value="Ank_5"/>
    <property type="match status" value="1"/>
</dbReference>
<dbReference type="PROSITE" id="PS50297">
    <property type="entry name" value="ANK_REP_REGION"/>
    <property type="match status" value="1"/>
</dbReference>
<dbReference type="EMBL" id="CAJOAZ010000038">
    <property type="protein sequence ID" value="CAF3501545.1"/>
    <property type="molecule type" value="Genomic_DNA"/>
</dbReference>
<protein>
    <recommendedName>
        <fullName evidence="7">NAD(P)(+)--arginine ADP-ribosyltransferase</fullName>
        <ecNumber evidence="7">2.4.2.31</ecNumber>
    </recommendedName>
    <alternativeName>
        <fullName evidence="7">Mono(ADP-ribosyl)transferase</fullName>
    </alternativeName>
</protein>
<dbReference type="GO" id="GO:0106274">
    <property type="term" value="F:NAD+-protein-arginine ADP-ribosyltransferase activity"/>
    <property type="evidence" value="ECO:0007669"/>
    <property type="project" value="UniProtKB-EC"/>
</dbReference>
<feature type="repeat" description="ANK" evidence="6">
    <location>
        <begin position="74"/>
        <end position="96"/>
    </location>
</feature>
<evidence type="ECO:0000313" key="12">
    <source>
        <dbReference type="Proteomes" id="UP000663868"/>
    </source>
</evidence>
<dbReference type="Proteomes" id="UP000663868">
    <property type="component" value="Unassembled WGS sequence"/>
</dbReference>
<evidence type="ECO:0000256" key="2">
    <source>
        <dbReference type="ARBA" id="ARBA00022676"/>
    </source>
</evidence>
<dbReference type="PROSITE" id="PS51996">
    <property type="entry name" value="TR_MART"/>
    <property type="match status" value="1"/>
</dbReference>
<dbReference type="InterPro" id="IPR036770">
    <property type="entry name" value="Ankyrin_rpt-contain_sf"/>
</dbReference>
<dbReference type="EMBL" id="CAJNOG010002543">
    <property type="protein sequence ID" value="CAF1509406.1"/>
    <property type="molecule type" value="Genomic_DNA"/>
</dbReference>
<keyword evidence="3 7" id="KW-0808">Transferase</keyword>
<proteinExistence type="inferred from homology"/>
<dbReference type="SUPFAM" id="SSF56399">
    <property type="entry name" value="ADP-ribosylation"/>
    <property type="match status" value="1"/>
</dbReference>
<evidence type="ECO:0000256" key="6">
    <source>
        <dbReference type="PROSITE-ProRule" id="PRU00023"/>
    </source>
</evidence>
<evidence type="ECO:0000256" key="5">
    <source>
        <dbReference type="ARBA" id="ARBA00047597"/>
    </source>
</evidence>
<dbReference type="EC" id="2.4.2.31" evidence="7"/>
<evidence type="ECO:0000256" key="4">
    <source>
        <dbReference type="ARBA" id="ARBA00022695"/>
    </source>
</evidence>
<dbReference type="Proteomes" id="UP000663845">
    <property type="component" value="Unassembled WGS sequence"/>
</dbReference>
<dbReference type="GO" id="GO:0016779">
    <property type="term" value="F:nucleotidyltransferase activity"/>
    <property type="evidence" value="ECO:0007669"/>
    <property type="project" value="UniProtKB-KW"/>
</dbReference>
<dbReference type="Pfam" id="PF01129">
    <property type="entry name" value="ART"/>
    <property type="match status" value="1"/>
</dbReference>
<dbReference type="Proteomes" id="UP000663844">
    <property type="component" value="Unassembled WGS sequence"/>
</dbReference>
<dbReference type="Proteomes" id="UP000663860">
    <property type="component" value="Unassembled WGS sequence"/>
</dbReference>
<organism evidence="11 12">
    <name type="scientific">Adineta steineri</name>
    <dbReference type="NCBI Taxonomy" id="433720"/>
    <lineage>
        <taxon>Eukaryota</taxon>
        <taxon>Metazoa</taxon>
        <taxon>Spiralia</taxon>
        <taxon>Gnathifera</taxon>
        <taxon>Rotifera</taxon>
        <taxon>Eurotatoria</taxon>
        <taxon>Bdelloidea</taxon>
        <taxon>Adinetida</taxon>
        <taxon>Adinetidae</taxon>
        <taxon>Adineta</taxon>
    </lineage>
</organism>
<reference evidence="11" key="1">
    <citation type="submission" date="2021-02" db="EMBL/GenBank/DDBJ databases">
        <authorList>
            <person name="Nowell W R."/>
        </authorList>
    </citation>
    <scope>NUCLEOTIDE SEQUENCE</scope>
</reference>
<dbReference type="InterPro" id="IPR002110">
    <property type="entry name" value="Ankyrin_rpt"/>
</dbReference>